<dbReference type="Proteomes" id="UP001595956">
    <property type="component" value="Unassembled WGS sequence"/>
</dbReference>
<accession>A0ABW0N836</accession>
<keyword evidence="1" id="KW-0472">Membrane</keyword>
<evidence type="ECO:0000313" key="3">
    <source>
        <dbReference type="Proteomes" id="UP001595956"/>
    </source>
</evidence>
<gene>
    <name evidence="2" type="ORF">ACFPKY_20060</name>
</gene>
<dbReference type="RefSeq" id="WP_345181738.1">
    <property type="nucleotide sequence ID" value="NZ_BAABFQ010000009.1"/>
</dbReference>
<name>A0ABW0N836_9ACTN</name>
<keyword evidence="1" id="KW-1133">Transmembrane helix</keyword>
<evidence type="ECO:0008006" key="4">
    <source>
        <dbReference type="Google" id="ProtNLM"/>
    </source>
</evidence>
<sequence length="225" mass="23387">MSIVEVLVAGALFTVLTTMIASVAILGLRTTTGMEVRLDNSTQGDVGMAASGKVLRTAVLPDQLDSLACDGCADTAIVQATSTRVTFYANLDNTGQGPSLTTLEVLQDPLASGTAILRQTTIPPTPTSGGHYRFCNPATEPACVVSVRTLARGLVWPTAAVFTYYDFDGARIAGTSLPAADLPRVSSADISITVQSQPGAGYPTTTVVQRVRLPNADINVLVEAS</sequence>
<dbReference type="EMBL" id="JBHSMD010000010">
    <property type="protein sequence ID" value="MFC5495413.1"/>
    <property type="molecule type" value="Genomic_DNA"/>
</dbReference>
<keyword evidence="1" id="KW-0812">Transmembrane</keyword>
<evidence type="ECO:0000256" key="1">
    <source>
        <dbReference type="SAM" id="Phobius"/>
    </source>
</evidence>
<reference evidence="3" key="1">
    <citation type="journal article" date="2019" name="Int. J. Syst. Evol. Microbiol.">
        <title>The Global Catalogue of Microorganisms (GCM) 10K type strain sequencing project: providing services to taxonomists for standard genome sequencing and annotation.</title>
        <authorList>
            <consortium name="The Broad Institute Genomics Platform"/>
            <consortium name="The Broad Institute Genome Sequencing Center for Infectious Disease"/>
            <person name="Wu L."/>
            <person name="Ma J."/>
        </authorList>
    </citation>
    <scope>NUCLEOTIDE SEQUENCE [LARGE SCALE GENOMIC DNA]</scope>
    <source>
        <strain evidence="3">KACC 13778</strain>
    </source>
</reference>
<evidence type="ECO:0000313" key="2">
    <source>
        <dbReference type="EMBL" id="MFC5495413.1"/>
    </source>
</evidence>
<proteinExistence type="predicted"/>
<protein>
    <recommendedName>
        <fullName evidence="4">Type II secretion system protein</fullName>
    </recommendedName>
</protein>
<organism evidence="2 3">
    <name type="scientific">Nocardioides caricicola</name>
    <dbReference type="NCBI Taxonomy" id="634770"/>
    <lineage>
        <taxon>Bacteria</taxon>
        <taxon>Bacillati</taxon>
        <taxon>Actinomycetota</taxon>
        <taxon>Actinomycetes</taxon>
        <taxon>Propionibacteriales</taxon>
        <taxon>Nocardioidaceae</taxon>
        <taxon>Nocardioides</taxon>
    </lineage>
</organism>
<feature type="transmembrane region" description="Helical" evidence="1">
    <location>
        <begin position="6"/>
        <end position="28"/>
    </location>
</feature>
<keyword evidence="3" id="KW-1185">Reference proteome</keyword>
<comment type="caution">
    <text evidence="2">The sequence shown here is derived from an EMBL/GenBank/DDBJ whole genome shotgun (WGS) entry which is preliminary data.</text>
</comment>